<dbReference type="InterPro" id="IPR036179">
    <property type="entry name" value="Ig-like_dom_sf"/>
</dbReference>
<protein>
    <recommendedName>
        <fullName evidence="2">Ig-like domain-containing protein</fullName>
    </recommendedName>
</protein>
<dbReference type="Pfam" id="PF08205">
    <property type="entry name" value="C2-set_2"/>
    <property type="match status" value="1"/>
</dbReference>
<evidence type="ECO:0000313" key="4">
    <source>
        <dbReference type="Proteomes" id="UP000821853"/>
    </source>
</evidence>
<dbReference type="InterPro" id="IPR013783">
    <property type="entry name" value="Ig-like_fold"/>
</dbReference>
<dbReference type="SUPFAM" id="SSF48726">
    <property type="entry name" value="Immunoglobulin"/>
    <property type="match status" value="1"/>
</dbReference>
<dbReference type="PROSITE" id="PS50835">
    <property type="entry name" value="IG_LIKE"/>
    <property type="match status" value="1"/>
</dbReference>
<dbReference type="OrthoDB" id="5843397at2759"/>
<dbReference type="VEuPathDB" id="VectorBase:HLOH_045496"/>
<keyword evidence="1" id="KW-1015">Disulfide bond</keyword>
<dbReference type="PANTHER" id="PTHR23278:SF19">
    <property type="entry name" value="OBSCURIN"/>
    <property type="match status" value="1"/>
</dbReference>
<dbReference type="EMBL" id="JABSTR010000004">
    <property type="protein sequence ID" value="KAH9367803.1"/>
    <property type="molecule type" value="Genomic_DNA"/>
</dbReference>
<keyword evidence="4" id="KW-1185">Reference proteome</keyword>
<dbReference type="Gene3D" id="2.60.40.10">
    <property type="entry name" value="Immunoglobulins"/>
    <property type="match status" value="1"/>
</dbReference>
<dbReference type="PANTHER" id="PTHR23278">
    <property type="entry name" value="SIDESTEP PROTEIN"/>
    <property type="match status" value="1"/>
</dbReference>
<reference evidence="3 4" key="1">
    <citation type="journal article" date="2020" name="Cell">
        <title>Large-Scale Comparative Analyses of Tick Genomes Elucidate Their Genetic Diversity and Vector Capacities.</title>
        <authorList>
            <consortium name="Tick Genome and Microbiome Consortium (TIGMIC)"/>
            <person name="Jia N."/>
            <person name="Wang J."/>
            <person name="Shi W."/>
            <person name="Du L."/>
            <person name="Sun Y."/>
            <person name="Zhan W."/>
            <person name="Jiang J.F."/>
            <person name="Wang Q."/>
            <person name="Zhang B."/>
            <person name="Ji P."/>
            <person name="Bell-Sakyi L."/>
            <person name="Cui X.M."/>
            <person name="Yuan T.T."/>
            <person name="Jiang B.G."/>
            <person name="Yang W.F."/>
            <person name="Lam T.T."/>
            <person name="Chang Q.C."/>
            <person name="Ding S.J."/>
            <person name="Wang X.J."/>
            <person name="Zhu J.G."/>
            <person name="Ruan X.D."/>
            <person name="Zhao L."/>
            <person name="Wei J.T."/>
            <person name="Ye R.Z."/>
            <person name="Que T.C."/>
            <person name="Du C.H."/>
            <person name="Zhou Y.H."/>
            <person name="Cheng J.X."/>
            <person name="Dai P.F."/>
            <person name="Guo W.B."/>
            <person name="Han X.H."/>
            <person name="Huang E.J."/>
            <person name="Li L.F."/>
            <person name="Wei W."/>
            <person name="Gao Y.C."/>
            <person name="Liu J.Z."/>
            <person name="Shao H.Z."/>
            <person name="Wang X."/>
            <person name="Wang C.C."/>
            <person name="Yang T.C."/>
            <person name="Huo Q.B."/>
            <person name="Li W."/>
            <person name="Chen H.Y."/>
            <person name="Chen S.E."/>
            <person name="Zhou L.G."/>
            <person name="Ni X.B."/>
            <person name="Tian J.H."/>
            <person name="Sheng Y."/>
            <person name="Liu T."/>
            <person name="Pan Y.S."/>
            <person name="Xia L.Y."/>
            <person name="Li J."/>
            <person name="Zhao F."/>
            <person name="Cao W.C."/>
        </authorList>
    </citation>
    <scope>NUCLEOTIDE SEQUENCE [LARGE SCALE GENOMIC DNA]</scope>
    <source>
        <strain evidence="3">HaeL-2018</strain>
    </source>
</reference>
<comment type="caution">
    <text evidence="3">The sequence shown here is derived from an EMBL/GenBank/DDBJ whole genome shotgun (WGS) entry which is preliminary data.</text>
</comment>
<organism evidence="3 4">
    <name type="scientific">Haemaphysalis longicornis</name>
    <name type="common">Bush tick</name>
    <dbReference type="NCBI Taxonomy" id="44386"/>
    <lineage>
        <taxon>Eukaryota</taxon>
        <taxon>Metazoa</taxon>
        <taxon>Ecdysozoa</taxon>
        <taxon>Arthropoda</taxon>
        <taxon>Chelicerata</taxon>
        <taxon>Arachnida</taxon>
        <taxon>Acari</taxon>
        <taxon>Parasitiformes</taxon>
        <taxon>Ixodida</taxon>
        <taxon>Ixodoidea</taxon>
        <taxon>Ixodidae</taxon>
        <taxon>Haemaphysalinae</taxon>
        <taxon>Haemaphysalis</taxon>
    </lineage>
</organism>
<feature type="domain" description="Ig-like" evidence="2">
    <location>
        <begin position="76"/>
        <end position="172"/>
    </location>
</feature>
<gene>
    <name evidence="3" type="ORF">HPB48_023113</name>
</gene>
<evidence type="ECO:0000256" key="1">
    <source>
        <dbReference type="ARBA" id="ARBA00023157"/>
    </source>
</evidence>
<dbReference type="InterPro" id="IPR007110">
    <property type="entry name" value="Ig-like_dom"/>
</dbReference>
<dbReference type="InterPro" id="IPR013162">
    <property type="entry name" value="CD80_C2-set"/>
</dbReference>
<name>A0A9J6FYA3_HAELO</name>
<accession>A0A9J6FYA3</accession>
<dbReference type="AlphaFoldDB" id="A0A9J6FYA3"/>
<dbReference type="Proteomes" id="UP000821853">
    <property type="component" value="Chromosome 2"/>
</dbReference>
<evidence type="ECO:0000313" key="3">
    <source>
        <dbReference type="EMBL" id="KAH9367803.1"/>
    </source>
</evidence>
<proteinExistence type="predicted"/>
<sequence length="178" mass="19325">MFLGHTTRVPPSYLYVKLKEAILHPMCLWFKDDDILDSSFTVLRAQRRCAQRATVGSAPPARPTVGSPLQCFQQQPLRATNGATNARPELAGLVAGEVAEARCVARGARPLAQVAWFKGGQRLQHERMVSREAGSTLSAASFVVRAQDHGAQLTCRADNPSLPGSEISDTVQLNVQCE</sequence>
<evidence type="ECO:0000259" key="2">
    <source>
        <dbReference type="PROSITE" id="PS50835"/>
    </source>
</evidence>